<dbReference type="InterPro" id="IPR036866">
    <property type="entry name" value="RibonucZ/Hydroxyglut_hydro"/>
</dbReference>
<dbReference type="PANTHER" id="PTHR42978:SF7">
    <property type="entry name" value="METALLO-HYDROLASE RV2300C-RELATED"/>
    <property type="match status" value="1"/>
</dbReference>
<keyword evidence="4" id="KW-0378">Hydrolase</keyword>
<evidence type="ECO:0000313" key="7">
    <source>
        <dbReference type="EMBL" id="QVI24086.1"/>
    </source>
</evidence>
<dbReference type="Pfam" id="PF00753">
    <property type="entry name" value="Lactamase_B"/>
    <property type="match status" value="1"/>
</dbReference>
<evidence type="ECO:0000313" key="8">
    <source>
        <dbReference type="Proteomes" id="UP000683310"/>
    </source>
</evidence>
<accession>A0ABX8CVZ8</accession>
<name>A0ABX8CVZ8_9NOCA</name>
<evidence type="ECO:0000256" key="5">
    <source>
        <dbReference type="ARBA" id="ARBA00022833"/>
    </source>
</evidence>
<dbReference type="Gene3D" id="3.60.15.10">
    <property type="entry name" value="Ribonuclease Z/Hydroxyacylglutathione hydrolase-like"/>
    <property type="match status" value="1"/>
</dbReference>
<sequence>MKIHHLNCGTMHPPRTPDGLVCHVLLLETDTGLALVDSGLGLHDAADPARRFGPGRFYVRPRFDENEAAIRQIERLGFNPRDVRDIVITHFDADHVGGLADFPWARVHLTATEADAALNPRTFVEKHRYLPTQRTHHPTLVCHTPGDGEPWNGFPATKELPDIAPGLAIISLPGHTRGHAAVAIDTGTHQLLHAGDAFYHHGQIDGTGHVPRALTTMERLVAHNPPQVRANHERLTELWTAKPSDLLLINAHDPTLLRRAQQLDTEE</sequence>
<proteinExistence type="inferred from homology"/>
<dbReference type="EMBL" id="CP074371">
    <property type="protein sequence ID" value="QVI24086.1"/>
    <property type="molecule type" value="Genomic_DNA"/>
</dbReference>
<dbReference type="SMART" id="SM00849">
    <property type="entry name" value="Lactamase_B"/>
    <property type="match status" value="1"/>
</dbReference>
<evidence type="ECO:0000256" key="4">
    <source>
        <dbReference type="ARBA" id="ARBA00022801"/>
    </source>
</evidence>
<evidence type="ECO:0000256" key="3">
    <source>
        <dbReference type="ARBA" id="ARBA00022723"/>
    </source>
</evidence>
<comment type="similarity">
    <text evidence="2">Belongs to the metallo-beta-lactamase superfamily.</text>
</comment>
<evidence type="ECO:0000256" key="1">
    <source>
        <dbReference type="ARBA" id="ARBA00001947"/>
    </source>
</evidence>
<dbReference type="CDD" id="cd07742">
    <property type="entry name" value="metallo-hydrolase-like_MBL-fold"/>
    <property type="match status" value="1"/>
</dbReference>
<dbReference type="PANTHER" id="PTHR42978">
    <property type="entry name" value="QUORUM-QUENCHING LACTONASE YTNP-RELATED-RELATED"/>
    <property type="match status" value="1"/>
</dbReference>
<dbReference type="Proteomes" id="UP000683310">
    <property type="component" value="Chromosome"/>
</dbReference>
<feature type="domain" description="Metallo-beta-lactamase" evidence="6">
    <location>
        <begin position="21"/>
        <end position="232"/>
    </location>
</feature>
<keyword evidence="8" id="KW-1185">Reference proteome</keyword>
<gene>
    <name evidence="7" type="ORF">KHQ06_15665</name>
</gene>
<evidence type="ECO:0000259" key="6">
    <source>
        <dbReference type="SMART" id="SM00849"/>
    </source>
</evidence>
<organism evidence="7 8">
    <name type="scientific">Nocardia tengchongensis</name>
    <dbReference type="NCBI Taxonomy" id="2055889"/>
    <lineage>
        <taxon>Bacteria</taxon>
        <taxon>Bacillati</taxon>
        <taxon>Actinomycetota</taxon>
        <taxon>Actinomycetes</taxon>
        <taxon>Mycobacteriales</taxon>
        <taxon>Nocardiaceae</taxon>
        <taxon>Nocardia</taxon>
    </lineage>
</organism>
<keyword evidence="3" id="KW-0479">Metal-binding</keyword>
<protein>
    <submittedName>
        <fullName evidence="7">MBL fold metallo-hydrolase</fullName>
    </submittedName>
</protein>
<comment type="cofactor">
    <cofactor evidence="1">
        <name>Zn(2+)</name>
        <dbReference type="ChEBI" id="CHEBI:29105"/>
    </cofactor>
</comment>
<keyword evidence="5" id="KW-0862">Zinc</keyword>
<dbReference type="InterPro" id="IPR001279">
    <property type="entry name" value="Metallo-B-lactamas"/>
</dbReference>
<dbReference type="InterPro" id="IPR051013">
    <property type="entry name" value="MBL_superfamily_lactonases"/>
</dbReference>
<dbReference type="SUPFAM" id="SSF56281">
    <property type="entry name" value="Metallo-hydrolase/oxidoreductase"/>
    <property type="match status" value="1"/>
</dbReference>
<reference evidence="7 8" key="1">
    <citation type="submission" date="2021-04" db="EMBL/GenBank/DDBJ databases">
        <title>Nocardia tengchongensis.</title>
        <authorList>
            <person name="Zhuang k."/>
            <person name="Ran Y."/>
            <person name="Li W."/>
        </authorList>
    </citation>
    <scope>NUCLEOTIDE SEQUENCE [LARGE SCALE GENOMIC DNA]</scope>
    <source>
        <strain evidence="7 8">CFH S0057</strain>
    </source>
</reference>
<evidence type="ECO:0000256" key="2">
    <source>
        <dbReference type="ARBA" id="ARBA00007749"/>
    </source>
</evidence>